<feature type="region of interest" description="Disordered" evidence="1">
    <location>
        <begin position="1"/>
        <end position="33"/>
    </location>
</feature>
<dbReference type="Proteomes" id="UP001234178">
    <property type="component" value="Unassembled WGS sequence"/>
</dbReference>
<dbReference type="EMBL" id="JAOYFB010000037">
    <property type="protein sequence ID" value="KAK4021959.1"/>
    <property type="molecule type" value="Genomic_DNA"/>
</dbReference>
<proteinExistence type="predicted"/>
<organism evidence="2 3">
    <name type="scientific">Daphnia magna</name>
    <dbReference type="NCBI Taxonomy" id="35525"/>
    <lineage>
        <taxon>Eukaryota</taxon>
        <taxon>Metazoa</taxon>
        <taxon>Ecdysozoa</taxon>
        <taxon>Arthropoda</taxon>
        <taxon>Crustacea</taxon>
        <taxon>Branchiopoda</taxon>
        <taxon>Diplostraca</taxon>
        <taxon>Cladocera</taxon>
        <taxon>Anomopoda</taxon>
        <taxon>Daphniidae</taxon>
        <taxon>Daphnia</taxon>
    </lineage>
</organism>
<sequence>MNNRQSSESPHHGESSGKGRAAWHAVFNPDRPQNQVQHVRDVSVYPWSVDSRRIDGLGPVASLPCSGPMSAGTTDEVQSRATCQCFNLSLKGKD</sequence>
<name>A0ABR0AA66_9CRUS</name>
<gene>
    <name evidence="2" type="ORF">OUZ56_007446</name>
</gene>
<evidence type="ECO:0000313" key="3">
    <source>
        <dbReference type="Proteomes" id="UP001234178"/>
    </source>
</evidence>
<comment type="caution">
    <text evidence="2">The sequence shown here is derived from an EMBL/GenBank/DDBJ whole genome shotgun (WGS) entry which is preliminary data.</text>
</comment>
<evidence type="ECO:0000313" key="2">
    <source>
        <dbReference type="EMBL" id="KAK4021959.1"/>
    </source>
</evidence>
<keyword evidence="3" id="KW-1185">Reference proteome</keyword>
<evidence type="ECO:0000256" key="1">
    <source>
        <dbReference type="SAM" id="MobiDB-lite"/>
    </source>
</evidence>
<accession>A0ABR0AA66</accession>
<protein>
    <submittedName>
        <fullName evidence="2">Uncharacterized protein</fullName>
    </submittedName>
</protein>
<reference evidence="2 3" key="1">
    <citation type="journal article" date="2023" name="Nucleic Acids Res.">
        <title>The hologenome of Daphnia magna reveals possible DNA methylation and microbiome-mediated evolution of the host genome.</title>
        <authorList>
            <person name="Chaturvedi A."/>
            <person name="Li X."/>
            <person name="Dhandapani V."/>
            <person name="Marshall H."/>
            <person name="Kissane S."/>
            <person name="Cuenca-Cambronero M."/>
            <person name="Asole G."/>
            <person name="Calvet F."/>
            <person name="Ruiz-Romero M."/>
            <person name="Marangio P."/>
            <person name="Guigo R."/>
            <person name="Rago D."/>
            <person name="Mirbahai L."/>
            <person name="Eastwood N."/>
            <person name="Colbourne J.K."/>
            <person name="Zhou J."/>
            <person name="Mallon E."/>
            <person name="Orsini L."/>
        </authorList>
    </citation>
    <scope>NUCLEOTIDE SEQUENCE [LARGE SCALE GENOMIC DNA]</scope>
    <source>
        <strain evidence="2">LRV0_1</strain>
    </source>
</reference>